<gene>
    <name evidence="1" type="ORF">M8818_006248</name>
</gene>
<evidence type="ECO:0000313" key="2">
    <source>
        <dbReference type="Proteomes" id="UP001320706"/>
    </source>
</evidence>
<accession>A0ACC3SAH9</accession>
<keyword evidence="2" id="KW-1185">Reference proteome</keyword>
<sequence length="260" mass="29082">MLAGRTWSSCHGSSPKLGVPWTSECRAGTLSRECRHACGHFSGCSLASEFDGEMRARLPPVRGWKDRRPLNWHCLSPEQAGPNIQLPSIGCFLRRVCQKENAVSSVQAVQPGTRTAEIRRSACKPRSSCGLFCKNSYISAEVRICFQQDMVAFSRAPGRVPFARNRSATHHHSYSAPDHHSLQSTPTLSVPTSMFEACKGLPRIDLRVDAVLHRRMEGRFRIRVASSDPCVPVSVRNVQPFSHSRRRSRRCGRRKASDEE</sequence>
<dbReference type="EMBL" id="JAMKPW020000038">
    <property type="protein sequence ID" value="KAK8200929.1"/>
    <property type="molecule type" value="Genomic_DNA"/>
</dbReference>
<dbReference type="Proteomes" id="UP001320706">
    <property type="component" value="Unassembled WGS sequence"/>
</dbReference>
<evidence type="ECO:0000313" key="1">
    <source>
        <dbReference type="EMBL" id="KAK8200929.1"/>
    </source>
</evidence>
<proteinExistence type="predicted"/>
<organism evidence="1 2">
    <name type="scientific">Zalaria obscura</name>
    <dbReference type="NCBI Taxonomy" id="2024903"/>
    <lineage>
        <taxon>Eukaryota</taxon>
        <taxon>Fungi</taxon>
        <taxon>Dikarya</taxon>
        <taxon>Ascomycota</taxon>
        <taxon>Pezizomycotina</taxon>
        <taxon>Dothideomycetes</taxon>
        <taxon>Dothideomycetidae</taxon>
        <taxon>Dothideales</taxon>
        <taxon>Zalariaceae</taxon>
        <taxon>Zalaria</taxon>
    </lineage>
</organism>
<reference evidence="1" key="1">
    <citation type="submission" date="2024-02" db="EMBL/GenBank/DDBJ databases">
        <title>Metagenome Assembled Genome of Zalaria obscura JY119.</title>
        <authorList>
            <person name="Vighnesh L."/>
            <person name="Jagadeeshwari U."/>
            <person name="Venkata Ramana C."/>
            <person name="Sasikala C."/>
        </authorList>
    </citation>
    <scope>NUCLEOTIDE SEQUENCE</scope>
    <source>
        <strain evidence="1">JY119</strain>
    </source>
</reference>
<comment type="caution">
    <text evidence="1">The sequence shown here is derived from an EMBL/GenBank/DDBJ whole genome shotgun (WGS) entry which is preliminary data.</text>
</comment>
<name>A0ACC3SAH9_9PEZI</name>
<protein>
    <submittedName>
        <fullName evidence="1">Uncharacterized protein</fullName>
    </submittedName>
</protein>